<keyword evidence="2" id="KW-1185">Reference proteome</keyword>
<accession>A0ABU5KGP6</accession>
<reference evidence="1 2" key="1">
    <citation type="submission" date="2023-11" db="EMBL/GenBank/DDBJ databases">
        <title>Novel species in genus Nocardioides.</title>
        <authorList>
            <person name="Zhou H."/>
        </authorList>
    </citation>
    <scope>NUCLEOTIDE SEQUENCE [LARGE SCALE GENOMIC DNA]</scope>
    <source>
        <strain evidence="1 2">S-58</strain>
    </source>
</reference>
<evidence type="ECO:0000313" key="2">
    <source>
        <dbReference type="Proteomes" id="UP001291999"/>
    </source>
</evidence>
<protein>
    <submittedName>
        <fullName evidence="1">Uncharacterized protein</fullName>
    </submittedName>
</protein>
<dbReference type="EMBL" id="JAXQPW010000007">
    <property type="protein sequence ID" value="MDZ5663624.1"/>
    <property type="molecule type" value="Genomic_DNA"/>
</dbReference>
<name>A0ABU5KGP6_9ACTN</name>
<organism evidence="1 2">
    <name type="scientific">Nocardioides renjunii</name>
    <dbReference type="NCBI Taxonomy" id="3095075"/>
    <lineage>
        <taxon>Bacteria</taxon>
        <taxon>Bacillati</taxon>
        <taxon>Actinomycetota</taxon>
        <taxon>Actinomycetes</taxon>
        <taxon>Propionibacteriales</taxon>
        <taxon>Nocardioidaceae</taxon>
        <taxon>Nocardioides</taxon>
    </lineage>
</organism>
<gene>
    <name evidence="1" type="ORF">SFC79_17750</name>
</gene>
<sequence>MTSDPVLSIEADPTVTQHVCDHCERPFQRVRGYLYRDGDAHAVFIASCHHHDGHEAFIDAVFSPTWEEGVDDRVTFGCRVGPVDGQPDPGAGLTTGAAAFTDTQWFGRKLTREEALGHPLLHEFWAVVDHVLVHDPVVRHHVYGPEAEFA</sequence>
<evidence type="ECO:0000313" key="1">
    <source>
        <dbReference type="EMBL" id="MDZ5663624.1"/>
    </source>
</evidence>
<dbReference type="Proteomes" id="UP001291999">
    <property type="component" value="Unassembled WGS sequence"/>
</dbReference>
<comment type="caution">
    <text evidence="1">The sequence shown here is derived from an EMBL/GenBank/DDBJ whole genome shotgun (WGS) entry which is preliminary data.</text>
</comment>
<proteinExistence type="predicted"/>
<dbReference type="RefSeq" id="WP_322425364.1">
    <property type="nucleotide sequence ID" value="NZ_JAXQPW010000007.1"/>
</dbReference>